<accession>A0A1R3HRU1</accession>
<dbReference type="Gramene" id="OMO72930">
    <property type="protein sequence ID" value="OMO72930"/>
    <property type="gene ID" value="CCACVL1_17514"/>
</dbReference>
<comment type="caution">
    <text evidence="1">The sequence shown here is derived from an EMBL/GenBank/DDBJ whole genome shotgun (WGS) entry which is preliminary data.</text>
</comment>
<protein>
    <submittedName>
        <fullName evidence="1">Uncharacterized protein</fullName>
    </submittedName>
</protein>
<proteinExistence type="predicted"/>
<name>A0A1R3HRU1_COCAP</name>
<dbReference type="OrthoDB" id="687755at2759"/>
<reference evidence="1 2" key="1">
    <citation type="submission" date="2013-09" db="EMBL/GenBank/DDBJ databases">
        <title>Corchorus capsularis genome sequencing.</title>
        <authorList>
            <person name="Alam M."/>
            <person name="Haque M.S."/>
            <person name="Islam M.S."/>
            <person name="Emdad E.M."/>
            <person name="Islam M.M."/>
            <person name="Ahmed B."/>
            <person name="Halim A."/>
            <person name="Hossen Q.M.M."/>
            <person name="Hossain M.Z."/>
            <person name="Ahmed R."/>
            <person name="Khan M.M."/>
            <person name="Islam R."/>
            <person name="Rashid M.M."/>
            <person name="Khan S.A."/>
            <person name="Rahman M.S."/>
            <person name="Alam M."/>
        </authorList>
    </citation>
    <scope>NUCLEOTIDE SEQUENCE [LARGE SCALE GENOMIC DNA]</scope>
    <source>
        <strain evidence="2">cv. CVL-1</strain>
        <tissue evidence="1">Whole seedling</tissue>
    </source>
</reference>
<dbReference type="EMBL" id="AWWV01011313">
    <property type="protein sequence ID" value="OMO72930.1"/>
    <property type="molecule type" value="Genomic_DNA"/>
</dbReference>
<keyword evidence="2" id="KW-1185">Reference proteome</keyword>
<evidence type="ECO:0000313" key="2">
    <source>
        <dbReference type="Proteomes" id="UP000188268"/>
    </source>
</evidence>
<dbReference type="AlphaFoldDB" id="A0A1R3HRU1"/>
<dbReference type="Proteomes" id="UP000188268">
    <property type="component" value="Unassembled WGS sequence"/>
</dbReference>
<sequence>MGFVGTDNNGDAIHVQIPRRAVNIHRPFILEDSLYVLSGFRVTMPQIRFIAMNRS</sequence>
<evidence type="ECO:0000313" key="1">
    <source>
        <dbReference type="EMBL" id="OMO72930.1"/>
    </source>
</evidence>
<organism evidence="1 2">
    <name type="scientific">Corchorus capsularis</name>
    <name type="common">Jute</name>
    <dbReference type="NCBI Taxonomy" id="210143"/>
    <lineage>
        <taxon>Eukaryota</taxon>
        <taxon>Viridiplantae</taxon>
        <taxon>Streptophyta</taxon>
        <taxon>Embryophyta</taxon>
        <taxon>Tracheophyta</taxon>
        <taxon>Spermatophyta</taxon>
        <taxon>Magnoliopsida</taxon>
        <taxon>eudicotyledons</taxon>
        <taxon>Gunneridae</taxon>
        <taxon>Pentapetalae</taxon>
        <taxon>rosids</taxon>
        <taxon>malvids</taxon>
        <taxon>Malvales</taxon>
        <taxon>Malvaceae</taxon>
        <taxon>Grewioideae</taxon>
        <taxon>Apeibeae</taxon>
        <taxon>Corchorus</taxon>
    </lineage>
</organism>
<gene>
    <name evidence="1" type="ORF">CCACVL1_17514</name>
</gene>